<reference evidence="2" key="1">
    <citation type="submission" date="2023-08" db="EMBL/GenBank/DDBJ databases">
        <authorList>
            <person name="Alioto T."/>
            <person name="Alioto T."/>
            <person name="Gomez Garrido J."/>
        </authorList>
    </citation>
    <scope>NUCLEOTIDE SEQUENCE</scope>
</reference>
<gene>
    <name evidence="2" type="ORF">OCTVUL_1B004425</name>
</gene>
<accession>A0AA36B6L2</accession>
<evidence type="ECO:0000256" key="1">
    <source>
        <dbReference type="SAM" id="SignalP"/>
    </source>
</evidence>
<evidence type="ECO:0000313" key="3">
    <source>
        <dbReference type="Proteomes" id="UP001162480"/>
    </source>
</evidence>
<protein>
    <submittedName>
        <fullName evidence="2">Uncharacterized protein</fullName>
    </submittedName>
</protein>
<keyword evidence="3" id="KW-1185">Reference proteome</keyword>
<name>A0AA36B6L2_OCTVU</name>
<evidence type="ECO:0000313" key="2">
    <source>
        <dbReference type="EMBL" id="CAI9728851.1"/>
    </source>
</evidence>
<organism evidence="2 3">
    <name type="scientific">Octopus vulgaris</name>
    <name type="common">Common octopus</name>
    <dbReference type="NCBI Taxonomy" id="6645"/>
    <lineage>
        <taxon>Eukaryota</taxon>
        <taxon>Metazoa</taxon>
        <taxon>Spiralia</taxon>
        <taxon>Lophotrochozoa</taxon>
        <taxon>Mollusca</taxon>
        <taxon>Cephalopoda</taxon>
        <taxon>Coleoidea</taxon>
        <taxon>Octopodiformes</taxon>
        <taxon>Octopoda</taxon>
        <taxon>Incirrata</taxon>
        <taxon>Octopodidae</taxon>
        <taxon>Octopus</taxon>
    </lineage>
</organism>
<dbReference type="EMBL" id="OX597823">
    <property type="protein sequence ID" value="CAI9728851.1"/>
    <property type="molecule type" value="Genomic_DNA"/>
</dbReference>
<keyword evidence="1" id="KW-0732">Signal</keyword>
<feature type="chain" id="PRO_5041336937" evidence="1">
    <location>
        <begin position="23"/>
        <end position="115"/>
    </location>
</feature>
<proteinExistence type="predicted"/>
<dbReference type="Proteomes" id="UP001162480">
    <property type="component" value="Chromosome 10"/>
</dbReference>
<sequence length="115" mass="13493">MVAGHVVMVVVVMNVAVIGVDCMCKMEVMEWDSRTGSKVNLSFSESIALWNALLRSSAVQQMWMFDLMLWEYMNELEWRHVINNENWEKSISLRKMVKILRVRDMSTISRNRGHK</sequence>
<dbReference type="AlphaFoldDB" id="A0AA36B6L2"/>
<feature type="signal peptide" evidence="1">
    <location>
        <begin position="1"/>
        <end position="22"/>
    </location>
</feature>